<feature type="transmembrane region" description="Helical" evidence="1">
    <location>
        <begin position="12"/>
        <end position="33"/>
    </location>
</feature>
<keyword evidence="1" id="KW-1133">Transmembrane helix</keyword>
<keyword evidence="1" id="KW-0812">Transmembrane</keyword>
<dbReference type="Proteomes" id="UP000824111">
    <property type="component" value="Unassembled WGS sequence"/>
</dbReference>
<evidence type="ECO:0000256" key="1">
    <source>
        <dbReference type="SAM" id="Phobius"/>
    </source>
</evidence>
<comment type="caution">
    <text evidence="2">The sequence shown here is derived from an EMBL/GenBank/DDBJ whole genome shotgun (WGS) entry which is preliminary data.</text>
</comment>
<gene>
    <name evidence="2" type="ORF">IAB04_08155</name>
</gene>
<dbReference type="AlphaFoldDB" id="A0A9D1S7G6"/>
<proteinExistence type="predicted"/>
<reference evidence="2" key="1">
    <citation type="submission" date="2020-10" db="EMBL/GenBank/DDBJ databases">
        <authorList>
            <person name="Gilroy R."/>
        </authorList>
    </citation>
    <scope>NUCLEOTIDE SEQUENCE</scope>
    <source>
        <strain evidence="2">ChiSjej4B22-9803</strain>
    </source>
</reference>
<protein>
    <submittedName>
        <fullName evidence="2">DUF4330 domain-containing protein</fullName>
    </submittedName>
</protein>
<reference evidence="2" key="2">
    <citation type="journal article" date="2021" name="PeerJ">
        <title>Extensive microbial diversity within the chicken gut microbiome revealed by metagenomics and culture.</title>
        <authorList>
            <person name="Gilroy R."/>
            <person name="Ravi A."/>
            <person name="Getino M."/>
            <person name="Pursley I."/>
            <person name="Horton D.L."/>
            <person name="Alikhan N.F."/>
            <person name="Baker D."/>
            <person name="Gharbi K."/>
            <person name="Hall N."/>
            <person name="Watson M."/>
            <person name="Adriaenssens E.M."/>
            <person name="Foster-Nyarko E."/>
            <person name="Jarju S."/>
            <person name="Secka A."/>
            <person name="Antonio M."/>
            <person name="Oren A."/>
            <person name="Chaudhuri R.R."/>
            <person name="La Ragione R."/>
            <person name="Hildebrand F."/>
            <person name="Pallen M.J."/>
        </authorList>
    </citation>
    <scope>NUCLEOTIDE SEQUENCE</scope>
    <source>
        <strain evidence="2">ChiSjej4B22-9803</strain>
    </source>
</reference>
<dbReference type="InterPro" id="IPR025480">
    <property type="entry name" value="DUF4330"/>
</dbReference>
<dbReference type="EMBL" id="DVND01000206">
    <property type="protein sequence ID" value="HIU49327.1"/>
    <property type="molecule type" value="Genomic_DNA"/>
</dbReference>
<dbReference type="Pfam" id="PF14221">
    <property type="entry name" value="DUF4330"/>
    <property type="match status" value="1"/>
</dbReference>
<keyword evidence="1" id="KW-0472">Membrane</keyword>
<name>A0A9D1S7G6_9FIRM</name>
<sequence length="155" mass="16968">MKLIDGKGKLFGIINIVDLLIIVFAVVVIAVGYKLLNAKIEPPAEEMQTVTMEITKKRESFCKNIKIGDEVIEKVNNVPFGTVKAVSYKPAKEYTVSQIDGSVQNVDVPERFDATVVLEVPAKESVQVGTLLSLKAKHFTGSGYVLSVDKIEEAE</sequence>
<accession>A0A9D1S7G6</accession>
<evidence type="ECO:0000313" key="2">
    <source>
        <dbReference type="EMBL" id="HIU49327.1"/>
    </source>
</evidence>
<evidence type="ECO:0000313" key="3">
    <source>
        <dbReference type="Proteomes" id="UP000824111"/>
    </source>
</evidence>
<organism evidence="2 3">
    <name type="scientific">Candidatus Avimonoglobus intestinipullorum</name>
    <dbReference type="NCBI Taxonomy" id="2840699"/>
    <lineage>
        <taxon>Bacteria</taxon>
        <taxon>Bacillati</taxon>
        <taxon>Bacillota</taxon>
        <taxon>Clostridia</taxon>
        <taxon>Eubacteriales</taxon>
        <taxon>Candidatus Avimonoglobus</taxon>
    </lineage>
</organism>